<accession>A0A644W5I9</accession>
<feature type="transmembrane region" description="Helical" evidence="1">
    <location>
        <begin position="7"/>
        <end position="29"/>
    </location>
</feature>
<reference evidence="2" key="1">
    <citation type="submission" date="2019-08" db="EMBL/GenBank/DDBJ databases">
        <authorList>
            <person name="Kucharzyk K."/>
            <person name="Murdoch R.W."/>
            <person name="Higgins S."/>
            <person name="Loffler F."/>
        </authorList>
    </citation>
    <scope>NUCLEOTIDE SEQUENCE</scope>
</reference>
<feature type="transmembrane region" description="Helical" evidence="1">
    <location>
        <begin position="51"/>
        <end position="75"/>
    </location>
</feature>
<evidence type="ECO:0000256" key="1">
    <source>
        <dbReference type="SAM" id="Phobius"/>
    </source>
</evidence>
<dbReference type="EMBL" id="VSSQ01000642">
    <property type="protein sequence ID" value="MPL99044.1"/>
    <property type="molecule type" value="Genomic_DNA"/>
</dbReference>
<keyword evidence="1" id="KW-1133">Transmembrane helix</keyword>
<organism evidence="2">
    <name type="scientific">bioreactor metagenome</name>
    <dbReference type="NCBI Taxonomy" id="1076179"/>
    <lineage>
        <taxon>unclassified sequences</taxon>
        <taxon>metagenomes</taxon>
        <taxon>ecological metagenomes</taxon>
    </lineage>
</organism>
<name>A0A644W5I9_9ZZZZ</name>
<feature type="transmembrane region" description="Helical" evidence="1">
    <location>
        <begin position="107"/>
        <end position="127"/>
    </location>
</feature>
<keyword evidence="1" id="KW-0472">Membrane</keyword>
<protein>
    <submittedName>
        <fullName evidence="2">Uncharacterized protein</fullName>
    </submittedName>
</protein>
<sequence length="137" mass="15065">MKTIVKIVAIFLLCVNGIGAVYGGLHLIADPSGSGLQMPLSFLEHSPFKSYLIPGIILLIVNGILSFVTVATILFKTSKYPLFIFAQGVLLTGWIIVQLIMLRVFYAPMHLTFVLIGITLIGCGLYLKIKMRWLPQG</sequence>
<dbReference type="AlphaFoldDB" id="A0A644W5I9"/>
<gene>
    <name evidence="2" type="ORF">SDC9_45258</name>
</gene>
<keyword evidence="1" id="KW-0812">Transmembrane</keyword>
<proteinExistence type="predicted"/>
<comment type="caution">
    <text evidence="2">The sequence shown here is derived from an EMBL/GenBank/DDBJ whole genome shotgun (WGS) entry which is preliminary data.</text>
</comment>
<evidence type="ECO:0000313" key="2">
    <source>
        <dbReference type="EMBL" id="MPL99044.1"/>
    </source>
</evidence>
<feature type="transmembrane region" description="Helical" evidence="1">
    <location>
        <begin position="82"/>
        <end position="101"/>
    </location>
</feature>